<dbReference type="InterPro" id="IPR020846">
    <property type="entry name" value="MFS_dom"/>
</dbReference>
<dbReference type="InterPro" id="IPR011701">
    <property type="entry name" value="MFS"/>
</dbReference>
<feature type="transmembrane region" description="Helical" evidence="7">
    <location>
        <begin position="237"/>
        <end position="259"/>
    </location>
</feature>
<feature type="domain" description="Major facilitator superfamily (MFS) profile" evidence="8">
    <location>
        <begin position="25"/>
        <end position="417"/>
    </location>
</feature>
<keyword evidence="6 7" id="KW-0472">Membrane</keyword>
<evidence type="ECO:0000256" key="7">
    <source>
        <dbReference type="SAM" id="Phobius"/>
    </source>
</evidence>
<dbReference type="AlphaFoldDB" id="A0A2A2D7D5"/>
<evidence type="ECO:0000256" key="5">
    <source>
        <dbReference type="ARBA" id="ARBA00022989"/>
    </source>
</evidence>
<dbReference type="InterPro" id="IPR001958">
    <property type="entry name" value="Tet-R_TetA/multi-R_MdtG-like"/>
</dbReference>
<gene>
    <name evidence="9" type="ORF">CK936_18830</name>
</gene>
<feature type="transmembrane region" description="Helical" evidence="7">
    <location>
        <begin position="364"/>
        <end position="386"/>
    </location>
</feature>
<dbReference type="RefSeq" id="WP_095582131.1">
    <property type="nucleotide sequence ID" value="NZ_JAJQQQ010000012.1"/>
</dbReference>
<keyword evidence="2" id="KW-0813">Transport</keyword>
<feature type="transmembrane region" description="Helical" evidence="7">
    <location>
        <begin position="300"/>
        <end position="318"/>
    </location>
</feature>
<dbReference type="InterPro" id="IPR036259">
    <property type="entry name" value="MFS_trans_sf"/>
</dbReference>
<feature type="transmembrane region" description="Helical" evidence="7">
    <location>
        <begin position="122"/>
        <end position="144"/>
    </location>
</feature>
<evidence type="ECO:0000256" key="1">
    <source>
        <dbReference type="ARBA" id="ARBA00004651"/>
    </source>
</evidence>
<dbReference type="PROSITE" id="PS50850">
    <property type="entry name" value="MFS"/>
    <property type="match status" value="1"/>
</dbReference>
<dbReference type="SUPFAM" id="SSF103473">
    <property type="entry name" value="MFS general substrate transporter"/>
    <property type="match status" value="1"/>
</dbReference>
<evidence type="ECO:0000256" key="6">
    <source>
        <dbReference type="ARBA" id="ARBA00023136"/>
    </source>
</evidence>
<dbReference type="GO" id="GO:0005886">
    <property type="term" value="C:plasma membrane"/>
    <property type="evidence" value="ECO:0007669"/>
    <property type="project" value="UniProtKB-SubCell"/>
</dbReference>
<evidence type="ECO:0000313" key="10">
    <source>
        <dbReference type="Proteomes" id="UP000218944"/>
    </source>
</evidence>
<dbReference type="PRINTS" id="PR01035">
    <property type="entry name" value="TCRTETA"/>
</dbReference>
<dbReference type="PANTHER" id="PTHR23517:SF2">
    <property type="entry name" value="MULTIDRUG RESISTANCE PROTEIN MDTH"/>
    <property type="match status" value="1"/>
</dbReference>
<keyword evidence="10" id="KW-1185">Reference proteome</keyword>
<feature type="transmembrane region" description="Helical" evidence="7">
    <location>
        <begin position="392"/>
        <end position="412"/>
    </location>
</feature>
<evidence type="ECO:0000256" key="2">
    <source>
        <dbReference type="ARBA" id="ARBA00022448"/>
    </source>
</evidence>
<dbReference type="Gene3D" id="1.20.1250.20">
    <property type="entry name" value="MFS general substrate transporter like domains"/>
    <property type="match status" value="1"/>
</dbReference>
<evidence type="ECO:0000259" key="8">
    <source>
        <dbReference type="PROSITE" id="PS50850"/>
    </source>
</evidence>
<keyword evidence="4 7" id="KW-0812">Transmembrane</keyword>
<evidence type="ECO:0000256" key="3">
    <source>
        <dbReference type="ARBA" id="ARBA00022475"/>
    </source>
</evidence>
<dbReference type="PANTHER" id="PTHR23517">
    <property type="entry name" value="RESISTANCE PROTEIN MDTM, PUTATIVE-RELATED-RELATED"/>
    <property type="match status" value="1"/>
</dbReference>
<evidence type="ECO:0000256" key="4">
    <source>
        <dbReference type="ARBA" id="ARBA00022692"/>
    </source>
</evidence>
<dbReference type="EMBL" id="NSJV01000370">
    <property type="protein sequence ID" value="PAU47424.1"/>
    <property type="molecule type" value="Genomic_DNA"/>
</dbReference>
<dbReference type="InterPro" id="IPR050171">
    <property type="entry name" value="MFS_Transporters"/>
</dbReference>
<dbReference type="Proteomes" id="UP000218944">
    <property type="component" value="Unassembled WGS sequence"/>
</dbReference>
<feature type="transmembrane region" description="Helical" evidence="7">
    <location>
        <begin position="29"/>
        <end position="51"/>
    </location>
</feature>
<feature type="transmembrane region" description="Helical" evidence="7">
    <location>
        <begin position="91"/>
        <end position="110"/>
    </location>
</feature>
<proteinExistence type="predicted"/>
<protein>
    <submittedName>
        <fullName evidence="9">MFS transporter</fullName>
    </submittedName>
</protein>
<dbReference type="GO" id="GO:0022857">
    <property type="term" value="F:transmembrane transporter activity"/>
    <property type="evidence" value="ECO:0007669"/>
    <property type="project" value="InterPro"/>
</dbReference>
<reference evidence="9 10" key="1">
    <citation type="submission" date="2017-08" db="EMBL/GenBank/DDBJ databases">
        <title>Genome sequence of Streptomyces albireticuli NRRL B-1670.</title>
        <authorList>
            <person name="Graham D.E."/>
            <person name="Mahan K.M."/>
            <person name="Klingeman D.M."/>
            <person name="Hettich R.L."/>
            <person name="Parry R.J."/>
            <person name="Spain J.C."/>
        </authorList>
    </citation>
    <scope>NUCLEOTIDE SEQUENCE [LARGE SCALE GENOMIC DNA]</scope>
    <source>
        <strain evidence="9 10">NRRL B-1670</strain>
    </source>
</reference>
<comment type="subcellular location">
    <subcellularLocation>
        <location evidence="1">Cell membrane</location>
        <topology evidence="1">Multi-pass membrane protein</topology>
    </subcellularLocation>
</comment>
<organism evidence="9 10">
    <name type="scientific">Streptomyces albireticuli</name>
    <dbReference type="NCBI Taxonomy" id="1940"/>
    <lineage>
        <taxon>Bacteria</taxon>
        <taxon>Bacillati</taxon>
        <taxon>Actinomycetota</taxon>
        <taxon>Actinomycetes</taxon>
        <taxon>Kitasatosporales</taxon>
        <taxon>Streptomycetaceae</taxon>
        <taxon>Streptomyces</taxon>
    </lineage>
</organism>
<accession>A0A2A2D7D5</accession>
<sequence length="436" mass="44888">MSVDSSSDTGRNTLLARLGLPDLSGSGRFVAANVIDSLASGLVMAFMVVYFTRTTDLSLVSVGTALTLGYALALPAPAVAGRLLDRFGPRVVVGVGNLISALGFACLFLAHETWQIVATQLIVQTGASLYWTAGSALVPLVAAEGDRTRWFGFIRALRNVGIGFGGAVASLAMAVASTTGLRVLVAVNALSYLLAAWLITTWRPAGEPSAEEKAAAAGEAPRAGYLTVLRDGAYMRLVTANLAFVLASMVLSVLLGVYAVDSLGAGAWVAGVLITLNTALVATTQTVATRWIERHRPAKVIALAAVTNAVAFAGFAALSLVPSWAVVAGLLGAVVLYTLAEVLGSPPMGELSVSMAPAHARGRYLGMFQLSWTLGGAVAPAVLTALLDRGPAWPWLFLAGFSLLAVPLVLSLRQAPAPAAPTVHADGVSAMEGSHS</sequence>
<evidence type="ECO:0000313" key="9">
    <source>
        <dbReference type="EMBL" id="PAU47424.1"/>
    </source>
</evidence>
<feature type="transmembrane region" description="Helical" evidence="7">
    <location>
        <begin position="324"/>
        <end position="343"/>
    </location>
</feature>
<dbReference type="Pfam" id="PF07690">
    <property type="entry name" value="MFS_1"/>
    <property type="match status" value="1"/>
</dbReference>
<name>A0A2A2D7D5_9ACTN</name>
<keyword evidence="5 7" id="KW-1133">Transmembrane helix</keyword>
<keyword evidence="3" id="KW-1003">Cell membrane</keyword>
<feature type="transmembrane region" description="Helical" evidence="7">
    <location>
        <begin position="57"/>
        <end position="79"/>
    </location>
</feature>
<feature type="transmembrane region" description="Helical" evidence="7">
    <location>
        <begin position="156"/>
        <end position="175"/>
    </location>
</feature>
<comment type="caution">
    <text evidence="9">The sequence shown here is derived from an EMBL/GenBank/DDBJ whole genome shotgun (WGS) entry which is preliminary data.</text>
</comment>
<feature type="transmembrane region" description="Helical" evidence="7">
    <location>
        <begin position="265"/>
        <end position="288"/>
    </location>
</feature>